<keyword evidence="3 5" id="KW-1133">Transmembrane helix</keyword>
<feature type="transmembrane region" description="Helical" evidence="5">
    <location>
        <begin position="37"/>
        <end position="54"/>
    </location>
</feature>
<evidence type="ECO:0008006" key="8">
    <source>
        <dbReference type="Google" id="ProtNLM"/>
    </source>
</evidence>
<accession>W4VM95</accession>
<evidence type="ECO:0000313" key="6">
    <source>
        <dbReference type="EMBL" id="GAE93913.1"/>
    </source>
</evidence>
<feature type="transmembrane region" description="Helical" evidence="5">
    <location>
        <begin position="12"/>
        <end position="30"/>
    </location>
</feature>
<dbReference type="Proteomes" id="UP000019102">
    <property type="component" value="Unassembled WGS sequence"/>
</dbReference>
<proteinExistence type="predicted"/>
<feature type="transmembrane region" description="Helical" evidence="5">
    <location>
        <begin position="60"/>
        <end position="78"/>
    </location>
</feature>
<keyword evidence="7" id="KW-1185">Reference proteome</keyword>
<name>W4VM95_9BACI</name>
<evidence type="ECO:0000256" key="5">
    <source>
        <dbReference type="SAM" id="Phobius"/>
    </source>
</evidence>
<dbReference type="GO" id="GO:0016020">
    <property type="term" value="C:membrane"/>
    <property type="evidence" value="ECO:0007669"/>
    <property type="project" value="UniProtKB-SubCell"/>
</dbReference>
<sequence length="80" mass="8931">MESPYPEMAVLLVGLTELIGGICIICNYYVKKAAIPLLVIIIAAIILAKVPILSSGIFQFAFEVRLEILMVLLLYILWKH</sequence>
<keyword evidence="2 5" id="KW-0812">Transmembrane</keyword>
<protein>
    <recommendedName>
        <fullName evidence="8">DoxX family protein</fullName>
    </recommendedName>
</protein>
<evidence type="ECO:0000256" key="2">
    <source>
        <dbReference type="ARBA" id="ARBA00022692"/>
    </source>
</evidence>
<dbReference type="InterPro" id="IPR032808">
    <property type="entry name" value="DoxX"/>
</dbReference>
<keyword evidence="4 5" id="KW-0472">Membrane</keyword>
<gene>
    <name evidence="6" type="ORF">JCM21714_3032</name>
</gene>
<organism evidence="6 7">
    <name type="scientific">Gracilibacillus boraciitolerans JCM 21714</name>
    <dbReference type="NCBI Taxonomy" id="1298598"/>
    <lineage>
        <taxon>Bacteria</taxon>
        <taxon>Bacillati</taxon>
        <taxon>Bacillota</taxon>
        <taxon>Bacilli</taxon>
        <taxon>Bacillales</taxon>
        <taxon>Bacillaceae</taxon>
        <taxon>Gracilibacillus</taxon>
    </lineage>
</organism>
<dbReference type="Pfam" id="PF07681">
    <property type="entry name" value="DoxX"/>
    <property type="match status" value="1"/>
</dbReference>
<dbReference type="STRING" id="1298598.JCM21714_3032"/>
<dbReference type="EMBL" id="BAVS01000017">
    <property type="protein sequence ID" value="GAE93913.1"/>
    <property type="molecule type" value="Genomic_DNA"/>
</dbReference>
<evidence type="ECO:0000256" key="3">
    <source>
        <dbReference type="ARBA" id="ARBA00022989"/>
    </source>
</evidence>
<dbReference type="eggNOG" id="ENOG5032D93">
    <property type="taxonomic scope" value="Bacteria"/>
</dbReference>
<evidence type="ECO:0000313" key="7">
    <source>
        <dbReference type="Proteomes" id="UP000019102"/>
    </source>
</evidence>
<evidence type="ECO:0000256" key="1">
    <source>
        <dbReference type="ARBA" id="ARBA00004141"/>
    </source>
</evidence>
<comment type="caution">
    <text evidence="6">The sequence shown here is derived from an EMBL/GenBank/DDBJ whole genome shotgun (WGS) entry which is preliminary data.</text>
</comment>
<reference evidence="6 7" key="1">
    <citation type="journal article" date="2014" name="Genome Announc.">
        <title>Draft Genome Sequence of the Boron-Tolerant and Moderately Halotolerant Bacterium Gracilibacillus boraciitolerans JCM 21714T.</title>
        <authorList>
            <person name="Ahmed I."/>
            <person name="Oshima K."/>
            <person name="Suda W."/>
            <person name="Kitamura K."/>
            <person name="Iida T."/>
            <person name="Ohmori Y."/>
            <person name="Fujiwara T."/>
            <person name="Hattori M."/>
            <person name="Ohkuma M."/>
        </authorList>
    </citation>
    <scope>NUCLEOTIDE SEQUENCE [LARGE SCALE GENOMIC DNA]</scope>
    <source>
        <strain evidence="6 7">JCM 21714</strain>
    </source>
</reference>
<dbReference type="AlphaFoldDB" id="W4VM95"/>
<comment type="subcellular location">
    <subcellularLocation>
        <location evidence="1">Membrane</location>
        <topology evidence="1">Multi-pass membrane protein</topology>
    </subcellularLocation>
</comment>
<evidence type="ECO:0000256" key="4">
    <source>
        <dbReference type="ARBA" id="ARBA00023136"/>
    </source>
</evidence>